<dbReference type="RefSeq" id="WP_038568532.1">
    <property type="nucleotide sequence ID" value="NZ_CP008889.1"/>
</dbReference>
<accession>A0A075JLQ3</accession>
<dbReference type="HOGENOM" id="CLU_045011_9_4_11"/>
<dbReference type="InterPro" id="IPR036412">
    <property type="entry name" value="HAD-like_sf"/>
</dbReference>
<evidence type="ECO:0008006" key="3">
    <source>
        <dbReference type="Google" id="ProtNLM"/>
    </source>
</evidence>
<dbReference type="KEGG" id="dni:HX89_08495"/>
<dbReference type="eggNOG" id="COG1011">
    <property type="taxonomic scope" value="Bacteria"/>
</dbReference>
<dbReference type="Pfam" id="PF00702">
    <property type="entry name" value="Hydrolase"/>
    <property type="match status" value="1"/>
</dbReference>
<evidence type="ECO:0000313" key="1">
    <source>
        <dbReference type="EMBL" id="AIF40973.1"/>
    </source>
</evidence>
<dbReference type="InterPro" id="IPR023214">
    <property type="entry name" value="HAD_sf"/>
</dbReference>
<name>A0A075JLQ3_9MICO</name>
<protein>
    <recommendedName>
        <fullName evidence="3">HAD family hydrolase</fullName>
    </recommendedName>
</protein>
<dbReference type="PANTHER" id="PTHR43611:SF3">
    <property type="entry name" value="FLAVIN MONONUCLEOTIDE HYDROLASE 1, CHLOROPLATIC"/>
    <property type="match status" value="1"/>
</dbReference>
<proteinExistence type="predicted"/>
<keyword evidence="2" id="KW-1185">Reference proteome</keyword>
<dbReference type="SUPFAM" id="SSF56784">
    <property type="entry name" value="HAD-like"/>
    <property type="match status" value="1"/>
</dbReference>
<dbReference type="Gene3D" id="3.40.50.1000">
    <property type="entry name" value="HAD superfamily/HAD-like"/>
    <property type="match status" value="1"/>
</dbReference>
<sequence length="197" mass="21470">MRDTATVLFDADGVLQHARHGWVGALDAIGGEGFASVVFARDLPAMRGEARMRDCLVAAAEEHGVALDPDDALQLWSRFDIDEEAMAVVAKVRRAGYGVRLATNQQDVRRDLMRRRYAGVFDEEFYSCELGACKPAEAFFASIIDRLDVPARQIVFVDDSARNVAAATSCGIRAHLHDPSSGAAGMRRMLEGAGVRM</sequence>
<dbReference type="GeneID" id="41841180"/>
<dbReference type="OrthoDB" id="9797415at2"/>
<dbReference type="EMBL" id="CP008889">
    <property type="protein sequence ID" value="AIF40973.1"/>
    <property type="molecule type" value="Genomic_DNA"/>
</dbReference>
<evidence type="ECO:0000313" key="2">
    <source>
        <dbReference type="Proteomes" id="UP000027986"/>
    </source>
</evidence>
<dbReference type="AlphaFoldDB" id="A0A075JLQ3"/>
<reference evidence="1 2" key="1">
    <citation type="submission" date="2014-07" db="EMBL/GenBank/DDBJ databases">
        <title>Genome Sequencing of Dermacoccus nishinomiyaensis.</title>
        <authorList>
            <person name="Hong K.W."/>
            <person name="Chan K.G."/>
        </authorList>
    </citation>
    <scope>NUCLEOTIDE SEQUENCE [LARGE SCALE GENOMIC DNA]</scope>
    <source>
        <strain evidence="1 2">M25</strain>
    </source>
</reference>
<gene>
    <name evidence="1" type="ORF">HX89_08495</name>
</gene>
<dbReference type="NCBIfam" id="TIGR01509">
    <property type="entry name" value="HAD-SF-IA-v3"/>
    <property type="match status" value="1"/>
</dbReference>
<dbReference type="PANTHER" id="PTHR43611">
    <property type="entry name" value="ALPHA-D-GLUCOSE 1-PHOSPHATE PHOSPHATASE"/>
    <property type="match status" value="1"/>
</dbReference>
<dbReference type="InterPro" id="IPR006439">
    <property type="entry name" value="HAD-SF_hydro_IA"/>
</dbReference>
<organism evidence="1 2">
    <name type="scientific">Dermacoccus nishinomiyaensis</name>
    <dbReference type="NCBI Taxonomy" id="1274"/>
    <lineage>
        <taxon>Bacteria</taxon>
        <taxon>Bacillati</taxon>
        <taxon>Actinomycetota</taxon>
        <taxon>Actinomycetes</taxon>
        <taxon>Micrococcales</taxon>
        <taxon>Dermacoccaceae</taxon>
        <taxon>Dermacoccus</taxon>
    </lineage>
</organism>
<dbReference type="Proteomes" id="UP000027986">
    <property type="component" value="Chromosome"/>
</dbReference>